<dbReference type="Proteomes" id="UP000297245">
    <property type="component" value="Unassembled WGS sequence"/>
</dbReference>
<dbReference type="Gene3D" id="1.20.1280.50">
    <property type="match status" value="1"/>
</dbReference>
<evidence type="ECO:0000313" key="1">
    <source>
        <dbReference type="EMBL" id="THU93087.1"/>
    </source>
</evidence>
<organism evidence="1 2">
    <name type="scientific">Dendrothele bispora (strain CBS 962.96)</name>
    <dbReference type="NCBI Taxonomy" id="1314807"/>
    <lineage>
        <taxon>Eukaryota</taxon>
        <taxon>Fungi</taxon>
        <taxon>Dikarya</taxon>
        <taxon>Basidiomycota</taxon>
        <taxon>Agaricomycotina</taxon>
        <taxon>Agaricomycetes</taxon>
        <taxon>Agaricomycetidae</taxon>
        <taxon>Agaricales</taxon>
        <taxon>Agaricales incertae sedis</taxon>
        <taxon>Dendrothele</taxon>
    </lineage>
</organism>
<gene>
    <name evidence="1" type="ORF">K435DRAFT_757724</name>
</gene>
<reference evidence="1 2" key="1">
    <citation type="journal article" date="2019" name="Nat. Ecol. Evol.">
        <title>Megaphylogeny resolves global patterns of mushroom evolution.</title>
        <authorList>
            <person name="Varga T."/>
            <person name="Krizsan K."/>
            <person name="Foldi C."/>
            <person name="Dima B."/>
            <person name="Sanchez-Garcia M."/>
            <person name="Sanchez-Ramirez S."/>
            <person name="Szollosi G.J."/>
            <person name="Szarkandi J.G."/>
            <person name="Papp V."/>
            <person name="Albert L."/>
            <person name="Andreopoulos W."/>
            <person name="Angelini C."/>
            <person name="Antonin V."/>
            <person name="Barry K.W."/>
            <person name="Bougher N.L."/>
            <person name="Buchanan P."/>
            <person name="Buyck B."/>
            <person name="Bense V."/>
            <person name="Catcheside P."/>
            <person name="Chovatia M."/>
            <person name="Cooper J."/>
            <person name="Damon W."/>
            <person name="Desjardin D."/>
            <person name="Finy P."/>
            <person name="Geml J."/>
            <person name="Haridas S."/>
            <person name="Hughes K."/>
            <person name="Justo A."/>
            <person name="Karasinski D."/>
            <person name="Kautmanova I."/>
            <person name="Kiss B."/>
            <person name="Kocsube S."/>
            <person name="Kotiranta H."/>
            <person name="LaButti K.M."/>
            <person name="Lechner B.E."/>
            <person name="Liimatainen K."/>
            <person name="Lipzen A."/>
            <person name="Lukacs Z."/>
            <person name="Mihaltcheva S."/>
            <person name="Morgado L.N."/>
            <person name="Niskanen T."/>
            <person name="Noordeloos M.E."/>
            <person name="Ohm R.A."/>
            <person name="Ortiz-Santana B."/>
            <person name="Ovrebo C."/>
            <person name="Racz N."/>
            <person name="Riley R."/>
            <person name="Savchenko A."/>
            <person name="Shiryaev A."/>
            <person name="Soop K."/>
            <person name="Spirin V."/>
            <person name="Szebenyi C."/>
            <person name="Tomsovsky M."/>
            <person name="Tulloss R.E."/>
            <person name="Uehling J."/>
            <person name="Grigoriev I.V."/>
            <person name="Vagvolgyi C."/>
            <person name="Papp T."/>
            <person name="Martin F.M."/>
            <person name="Miettinen O."/>
            <person name="Hibbett D.S."/>
            <person name="Nagy L.G."/>
        </authorList>
    </citation>
    <scope>NUCLEOTIDE SEQUENCE [LARGE SCALE GENOMIC DNA]</scope>
    <source>
        <strain evidence="1 2">CBS 962.96</strain>
    </source>
</reference>
<dbReference type="AlphaFoldDB" id="A0A4S8LU39"/>
<keyword evidence="2" id="KW-1185">Reference proteome</keyword>
<dbReference type="OrthoDB" id="3365698at2759"/>
<name>A0A4S8LU39_DENBC</name>
<evidence type="ECO:0000313" key="2">
    <source>
        <dbReference type="Proteomes" id="UP000297245"/>
    </source>
</evidence>
<protein>
    <submittedName>
        <fullName evidence="1">Uncharacterized protein</fullName>
    </submittedName>
</protein>
<sequence length="594" mass="67874">MDLESSPFHHLLDTNHAASRAEASHIHKLLFLPEQELQNIDKEIARLDTLLHDLRSRREKVVSYIHKHRRLLSPIHRIPPEIIAELFNHCLPSAHPPTRDLSEAPLLLTLVCKQWREIAFNTPCLWAALHIYIPHSRVSDEEFMDRRKKGIKQWLERSGNLPISLSLTHQSGSDVQVYSEKTPLSSLMECLIEHSPRWKDLILNVPNAALQLIVAVPREKLAVLQRLFVSAPYSFLSRDLEKSFTAFLDRLPRLTSLHFRGYFSITHQPQSGFQWSKLTELSLLHRNDHDPVLHCNNVMKLLSQTPDLRVCKLEIGLDSTYIEHRVTLPLLHDLTLIFSYYDDSQPQTAVALAQSLNASSLSYLAIMDSWGKEYHDAQSFFFELLLKLLGESTSLQTLQVRVALPFPDLICCLQLVPRLKSLTIGSVRPDWLSTRFPGSEVDYFIGVLSRSPAIVASTNADSLPESSLPLCPELETLKLLCMRPHPSLSVLLNLIKSRREYSSRTCGPDVCKCRALRTLEVFCPTARDRDADSPEIMEAFEQLRKEGMNICIAYFGYSSLRMKVEEDDFPLEGFFDSDTWKNKTYPGNSSLVYI</sequence>
<proteinExistence type="predicted"/>
<accession>A0A4S8LU39</accession>
<dbReference type="EMBL" id="ML179259">
    <property type="protein sequence ID" value="THU93087.1"/>
    <property type="molecule type" value="Genomic_DNA"/>
</dbReference>